<evidence type="ECO:0000313" key="1">
    <source>
        <dbReference type="EMBL" id="KKU39066.1"/>
    </source>
</evidence>
<organism evidence="1 2">
    <name type="scientific">Candidatus Azambacteria bacterium GW2011_GWE2_46_45</name>
    <dbReference type="NCBI Taxonomy" id="1618625"/>
    <lineage>
        <taxon>Bacteria</taxon>
        <taxon>Candidatus Azamiibacteriota</taxon>
    </lineage>
</organism>
<evidence type="ECO:0000313" key="2">
    <source>
        <dbReference type="Proteomes" id="UP000034202"/>
    </source>
</evidence>
<dbReference type="AlphaFoldDB" id="A0A0G1Q1S5"/>
<comment type="caution">
    <text evidence="1">The sequence shown here is derived from an EMBL/GenBank/DDBJ whole genome shotgun (WGS) entry which is preliminary data.</text>
</comment>
<accession>A0A0G1Q1S5</accession>
<name>A0A0G1Q1S5_9BACT</name>
<sequence>MSEALGVLLICDNKDLAMVDYEGGFNLDAVDLPRSHRNKCLLGLDQLVVFGSTKGDKVEEGWLWTWDKIQPSWIQRRMVAERGINALLQGEFLMIQAGVRGGLYFWDTSSLLRIKKLPGEFAWVNPGGVTIMGGLPLLGVNGSNKCGIYSYGRLNKNDPYALNLEYIPSHGKFENVLIGALTMYEDRIYCSWKDGTTFGTDVLDSDNKAEARYEGLVFDGGESFTQKGFRQIKVVTKPLPRDCSIEVFFKVNQQTDWQKATMQDGSELFDHEGRSKAIFSIETGGNEDDPGSGEEYELAMNLHPNGNDTPEIISATTYFEPLGVL</sequence>
<dbReference type="EMBL" id="LCMQ01000046">
    <property type="protein sequence ID" value="KKU39066.1"/>
    <property type="molecule type" value="Genomic_DNA"/>
</dbReference>
<protein>
    <submittedName>
        <fullName evidence="1">Uncharacterized protein</fullName>
    </submittedName>
</protein>
<gene>
    <name evidence="1" type="ORF">UX55_C0046G0007</name>
</gene>
<proteinExistence type="predicted"/>
<dbReference type="Proteomes" id="UP000034202">
    <property type="component" value="Unassembled WGS sequence"/>
</dbReference>
<reference evidence="1 2" key="1">
    <citation type="journal article" date="2015" name="Nature">
        <title>rRNA introns, odd ribosomes, and small enigmatic genomes across a large radiation of phyla.</title>
        <authorList>
            <person name="Brown C.T."/>
            <person name="Hug L.A."/>
            <person name="Thomas B.C."/>
            <person name="Sharon I."/>
            <person name="Castelle C.J."/>
            <person name="Singh A."/>
            <person name="Wilkins M.J."/>
            <person name="Williams K.H."/>
            <person name="Banfield J.F."/>
        </authorList>
    </citation>
    <scope>NUCLEOTIDE SEQUENCE [LARGE SCALE GENOMIC DNA]</scope>
</reference>